<proteinExistence type="predicted"/>
<protein>
    <submittedName>
        <fullName evidence="2">PAS domain-containing protein</fullName>
    </submittedName>
</protein>
<name>A0A845QMY5_9FIRM</name>
<evidence type="ECO:0000313" key="2">
    <source>
        <dbReference type="EMBL" id="NBH61418.1"/>
    </source>
</evidence>
<evidence type="ECO:0000259" key="1">
    <source>
        <dbReference type="PROSITE" id="PS50112"/>
    </source>
</evidence>
<dbReference type="InterPro" id="IPR013767">
    <property type="entry name" value="PAS_fold"/>
</dbReference>
<keyword evidence="3" id="KW-1185">Reference proteome</keyword>
<dbReference type="PROSITE" id="PS50112">
    <property type="entry name" value="PAS"/>
    <property type="match status" value="1"/>
</dbReference>
<dbReference type="Proteomes" id="UP000446866">
    <property type="component" value="Unassembled WGS sequence"/>
</dbReference>
<dbReference type="AlphaFoldDB" id="A0A845QMY5"/>
<dbReference type="CDD" id="cd00130">
    <property type="entry name" value="PAS"/>
    <property type="match status" value="1"/>
</dbReference>
<dbReference type="InterPro" id="IPR035965">
    <property type="entry name" value="PAS-like_dom_sf"/>
</dbReference>
<dbReference type="EMBL" id="QXWK01000011">
    <property type="protein sequence ID" value="NBH61418.1"/>
    <property type="molecule type" value="Genomic_DNA"/>
</dbReference>
<dbReference type="Pfam" id="PF00989">
    <property type="entry name" value="PAS"/>
    <property type="match status" value="1"/>
</dbReference>
<comment type="caution">
    <text evidence="2">The sequence shown here is derived from an EMBL/GenBank/DDBJ whole genome shotgun (WGS) entry which is preliminary data.</text>
</comment>
<organism evidence="2 3">
    <name type="scientific">Anaerotruncus colihominis</name>
    <dbReference type="NCBI Taxonomy" id="169435"/>
    <lineage>
        <taxon>Bacteria</taxon>
        <taxon>Bacillati</taxon>
        <taxon>Bacillota</taxon>
        <taxon>Clostridia</taxon>
        <taxon>Eubacteriales</taxon>
        <taxon>Oscillospiraceae</taxon>
        <taxon>Anaerotruncus</taxon>
    </lineage>
</organism>
<dbReference type="RefSeq" id="WP_160201696.1">
    <property type="nucleotide sequence ID" value="NZ_QXWK01000011.1"/>
</dbReference>
<feature type="domain" description="PAS" evidence="1">
    <location>
        <begin position="13"/>
        <end position="58"/>
    </location>
</feature>
<gene>
    <name evidence="2" type="ORF">D0435_07120</name>
</gene>
<dbReference type="GO" id="GO:0006355">
    <property type="term" value="P:regulation of DNA-templated transcription"/>
    <property type="evidence" value="ECO:0007669"/>
    <property type="project" value="InterPro"/>
</dbReference>
<sequence>MKAEIRNVGKTFFENLYDGVLMVDAEYVVQYINPAYTRITGITAEDIVGKPLKDICPPAHVFWK</sequence>
<dbReference type="Gene3D" id="3.30.450.20">
    <property type="entry name" value="PAS domain"/>
    <property type="match status" value="1"/>
</dbReference>
<dbReference type="NCBIfam" id="TIGR00229">
    <property type="entry name" value="sensory_box"/>
    <property type="match status" value="1"/>
</dbReference>
<dbReference type="SUPFAM" id="SSF55785">
    <property type="entry name" value="PYP-like sensor domain (PAS domain)"/>
    <property type="match status" value="1"/>
</dbReference>
<reference evidence="2 3" key="1">
    <citation type="submission" date="2018-08" db="EMBL/GenBank/DDBJ databases">
        <title>Murine metabolic-syndrome-specific gut microbial biobank.</title>
        <authorList>
            <person name="Liu C."/>
        </authorList>
    </citation>
    <scope>NUCLEOTIDE SEQUENCE [LARGE SCALE GENOMIC DNA]</scope>
    <source>
        <strain evidence="2 3">28</strain>
    </source>
</reference>
<evidence type="ECO:0000313" key="3">
    <source>
        <dbReference type="Proteomes" id="UP000446866"/>
    </source>
</evidence>
<accession>A0A845QMY5</accession>
<dbReference type="InterPro" id="IPR000014">
    <property type="entry name" value="PAS"/>
</dbReference>